<comment type="similarity">
    <text evidence="11 12">Belongs to the TonB-dependent receptor family.</text>
</comment>
<keyword evidence="16" id="KW-0675">Receptor</keyword>
<keyword evidence="3 11" id="KW-1134">Transmembrane beta strand</keyword>
<proteinExistence type="inferred from homology"/>
<dbReference type="PANTHER" id="PTHR30069">
    <property type="entry name" value="TONB-DEPENDENT OUTER MEMBRANE RECEPTOR"/>
    <property type="match status" value="1"/>
</dbReference>
<dbReference type="InterPro" id="IPR010101">
    <property type="entry name" value="B12_transptr_BtuB"/>
</dbReference>
<dbReference type="InterPro" id="IPR036942">
    <property type="entry name" value="Beta-barrel_TonB_sf"/>
</dbReference>
<keyword evidence="4 11" id="KW-0812">Transmembrane</keyword>
<comment type="caution">
    <text evidence="16">The sequence shown here is derived from an EMBL/GenBank/DDBJ whole genome shotgun (WGS) entry which is preliminary data.</text>
</comment>
<evidence type="ECO:0000256" key="12">
    <source>
        <dbReference type="RuleBase" id="RU003357"/>
    </source>
</evidence>
<dbReference type="Pfam" id="PF07715">
    <property type="entry name" value="Plug"/>
    <property type="match status" value="1"/>
</dbReference>
<name>A0ABP7MKR7_9GAMM</name>
<dbReference type="Gene3D" id="2.40.170.20">
    <property type="entry name" value="TonB-dependent receptor, beta-barrel domain"/>
    <property type="match status" value="1"/>
</dbReference>
<protein>
    <submittedName>
        <fullName evidence="16">TonB-dependent vitamin B12 receptor</fullName>
    </submittedName>
</protein>
<keyword evidence="7 12" id="KW-0798">TonB box</keyword>
<evidence type="ECO:0000313" key="17">
    <source>
        <dbReference type="Proteomes" id="UP001501727"/>
    </source>
</evidence>
<keyword evidence="17" id="KW-1185">Reference proteome</keyword>
<dbReference type="EMBL" id="BAAAZU010000010">
    <property type="protein sequence ID" value="GAA3925413.1"/>
    <property type="molecule type" value="Genomic_DNA"/>
</dbReference>
<dbReference type="Pfam" id="PF00593">
    <property type="entry name" value="TonB_dep_Rec_b-barrel"/>
    <property type="match status" value="1"/>
</dbReference>
<keyword evidence="8" id="KW-0626">Porin</keyword>
<keyword evidence="2 11" id="KW-0813">Transport</keyword>
<evidence type="ECO:0000256" key="10">
    <source>
        <dbReference type="ARBA" id="ARBA00023237"/>
    </source>
</evidence>
<dbReference type="InterPro" id="IPR037066">
    <property type="entry name" value="Plug_dom_sf"/>
</dbReference>
<keyword evidence="5 13" id="KW-0732">Signal</keyword>
<evidence type="ECO:0000259" key="14">
    <source>
        <dbReference type="Pfam" id="PF00593"/>
    </source>
</evidence>
<feature type="domain" description="TonB-dependent receptor plug" evidence="15">
    <location>
        <begin position="45"/>
        <end position="149"/>
    </location>
</feature>
<dbReference type="Gene3D" id="2.170.130.10">
    <property type="entry name" value="TonB-dependent receptor, plug domain"/>
    <property type="match status" value="1"/>
</dbReference>
<keyword evidence="9 11" id="KW-0472">Membrane</keyword>
<evidence type="ECO:0000256" key="4">
    <source>
        <dbReference type="ARBA" id="ARBA00022692"/>
    </source>
</evidence>
<keyword evidence="10 11" id="KW-0998">Cell outer membrane</keyword>
<evidence type="ECO:0000256" key="6">
    <source>
        <dbReference type="ARBA" id="ARBA00023065"/>
    </source>
</evidence>
<evidence type="ECO:0000256" key="5">
    <source>
        <dbReference type="ARBA" id="ARBA00022729"/>
    </source>
</evidence>
<evidence type="ECO:0000256" key="3">
    <source>
        <dbReference type="ARBA" id="ARBA00022452"/>
    </source>
</evidence>
<evidence type="ECO:0000256" key="13">
    <source>
        <dbReference type="SAM" id="SignalP"/>
    </source>
</evidence>
<organism evidence="16 17">
    <name type="scientific">Luteimonas lutimaris</name>
    <dbReference type="NCBI Taxonomy" id="698645"/>
    <lineage>
        <taxon>Bacteria</taxon>
        <taxon>Pseudomonadati</taxon>
        <taxon>Pseudomonadota</taxon>
        <taxon>Gammaproteobacteria</taxon>
        <taxon>Lysobacterales</taxon>
        <taxon>Lysobacteraceae</taxon>
        <taxon>Luteimonas</taxon>
    </lineage>
</organism>
<dbReference type="RefSeq" id="WP_344759776.1">
    <property type="nucleotide sequence ID" value="NZ_BAAAZU010000010.1"/>
</dbReference>
<evidence type="ECO:0000256" key="9">
    <source>
        <dbReference type="ARBA" id="ARBA00023136"/>
    </source>
</evidence>
<dbReference type="InterPro" id="IPR012910">
    <property type="entry name" value="Plug_dom"/>
</dbReference>
<feature type="domain" description="TonB-dependent receptor-like beta-barrel" evidence="14">
    <location>
        <begin position="227"/>
        <end position="593"/>
    </location>
</feature>
<dbReference type="PANTHER" id="PTHR30069:SF53">
    <property type="entry name" value="COLICIN I RECEPTOR-RELATED"/>
    <property type="match status" value="1"/>
</dbReference>
<evidence type="ECO:0000256" key="7">
    <source>
        <dbReference type="ARBA" id="ARBA00023077"/>
    </source>
</evidence>
<evidence type="ECO:0000256" key="11">
    <source>
        <dbReference type="PROSITE-ProRule" id="PRU01360"/>
    </source>
</evidence>
<evidence type="ECO:0000256" key="2">
    <source>
        <dbReference type="ARBA" id="ARBA00022448"/>
    </source>
</evidence>
<dbReference type="PROSITE" id="PS52016">
    <property type="entry name" value="TONB_DEPENDENT_REC_3"/>
    <property type="match status" value="1"/>
</dbReference>
<evidence type="ECO:0000256" key="1">
    <source>
        <dbReference type="ARBA" id="ARBA00004571"/>
    </source>
</evidence>
<dbReference type="CDD" id="cd01347">
    <property type="entry name" value="ligand_gated_channel"/>
    <property type="match status" value="1"/>
</dbReference>
<comment type="subcellular location">
    <subcellularLocation>
        <location evidence="1 11">Cell outer membrane</location>
        <topology evidence="1 11">Multi-pass membrane protein</topology>
    </subcellularLocation>
</comment>
<dbReference type="InterPro" id="IPR039426">
    <property type="entry name" value="TonB-dep_rcpt-like"/>
</dbReference>
<evidence type="ECO:0000313" key="16">
    <source>
        <dbReference type="EMBL" id="GAA3925413.1"/>
    </source>
</evidence>
<feature type="signal peptide" evidence="13">
    <location>
        <begin position="1"/>
        <end position="22"/>
    </location>
</feature>
<evidence type="ECO:0000259" key="15">
    <source>
        <dbReference type="Pfam" id="PF07715"/>
    </source>
</evidence>
<dbReference type="InterPro" id="IPR000531">
    <property type="entry name" value="Beta-barrel_TonB"/>
</dbReference>
<gene>
    <name evidence="16" type="primary">btuB</name>
    <name evidence="16" type="ORF">GCM10022229_19240</name>
</gene>
<evidence type="ECO:0000256" key="8">
    <source>
        <dbReference type="ARBA" id="ARBA00023114"/>
    </source>
</evidence>
<dbReference type="Proteomes" id="UP001501727">
    <property type="component" value="Unassembled WGS sequence"/>
</dbReference>
<keyword evidence="6" id="KW-0406">Ion transport</keyword>
<reference evidence="17" key="1">
    <citation type="journal article" date="2019" name="Int. J. Syst. Evol. Microbiol.">
        <title>The Global Catalogue of Microorganisms (GCM) 10K type strain sequencing project: providing services to taxonomists for standard genome sequencing and annotation.</title>
        <authorList>
            <consortium name="The Broad Institute Genomics Platform"/>
            <consortium name="The Broad Institute Genome Sequencing Center for Infectious Disease"/>
            <person name="Wu L."/>
            <person name="Ma J."/>
        </authorList>
    </citation>
    <scope>NUCLEOTIDE SEQUENCE [LARGE SCALE GENOMIC DNA]</scope>
    <source>
        <strain evidence="17">JCM 16916</strain>
    </source>
</reference>
<accession>A0ABP7MKR7</accession>
<feature type="chain" id="PRO_5045313277" evidence="13">
    <location>
        <begin position="23"/>
        <end position="621"/>
    </location>
</feature>
<dbReference type="SUPFAM" id="SSF56935">
    <property type="entry name" value="Porins"/>
    <property type="match status" value="1"/>
</dbReference>
<dbReference type="NCBIfam" id="TIGR01779">
    <property type="entry name" value="TonB-B12"/>
    <property type="match status" value="1"/>
</dbReference>
<sequence length="621" mass="66952">MQSRILALAIAGTLFAPSLAHAEAAATDLDEVVVTATRTQVALADSLFPAQVIGHDEIVRSQARSVTDLLRGRAGIDIGNQGGPGKLSTVFMRGSESDHVLVLVDGVRVGSATAGLTAFQDLPIDQVDRIEIVRGPRSSLYGSEAIGGVIQIFTRRDAGAFTPRLRVGIGSHGLREGSAGIGGSGERGWFGADVAYQRTDGINACNGSATLFQGCYADEPDRDGYRNRSVGLRGGVDLTDTLALEANALRAESSNEYDGTLFGGNETENVQQVVGGKLAFNPTSTFGLTAQVGRSYDKSDTYFADHNAGTRDYVGAIDTRRDSASVQADVGVSDGHLISVGVDWLQDTIESETAYTVKERDNVGGFVEYQGSFGAHRLQASVRNDDNEQFGNHTTGGLGWGMALGSGLRLNASYATGFKAPTFNELYFPFGSGNPELEPERSKTANLGVRQDRDGWRWTLDMYETTVDDLITLDADFVPQNIEHARIRGAEATVATTLLGWDASLQLSHTDPRNRSNGPVRDNLLARRARDTGRVDVDRAFGAFAFGASLKGAGHRFDDAANTVRLGGYATFDLRASYAFNPDWTLEARVDNVFDRDYETVAWYNQPGREYGLSLRWSPTR</sequence>